<name>A0A480A9T1_9CYAN</name>
<dbReference type="Proteomes" id="UP000300142">
    <property type="component" value="Unassembled WGS sequence"/>
</dbReference>
<accession>A0A480A9T1</accession>
<evidence type="ECO:0000313" key="1">
    <source>
        <dbReference type="EMBL" id="GCL40048.1"/>
    </source>
</evidence>
<gene>
    <name evidence="1" type="ORF">SR1949_51820</name>
</gene>
<comment type="caution">
    <text evidence="1">The sequence shown here is derived from an EMBL/GenBank/DDBJ whole genome shotgun (WGS) entry which is preliminary data.</text>
</comment>
<proteinExistence type="predicted"/>
<reference evidence="2" key="1">
    <citation type="submission" date="2019-02" db="EMBL/GenBank/DDBJ databases">
        <title>Draft genome sequence of Sphaerospermopsis reniformis NIES-1949.</title>
        <authorList>
            <person name="Yamaguchi H."/>
            <person name="Suzuki S."/>
            <person name="Kawachi M."/>
        </authorList>
    </citation>
    <scope>NUCLEOTIDE SEQUENCE [LARGE SCALE GENOMIC DNA]</scope>
    <source>
        <strain evidence="2">NIES-1949</strain>
    </source>
</reference>
<organism evidence="1 2">
    <name type="scientific">Sphaerospermopsis reniformis</name>
    <dbReference type="NCBI Taxonomy" id="531300"/>
    <lineage>
        <taxon>Bacteria</taxon>
        <taxon>Bacillati</taxon>
        <taxon>Cyanobacteriota</taxon>
        <taxon>Cyanophyceae</taxon>
        <taxon>Nostocales</taxon>
        <taxon>Aphanizomenonaceae</taxon>
        <taxon>Sphaerospermopsis</taxon>
    </lineage>
</organism>
<dbReference type="AlphaFoldDB" id="A0A480A9T1"/>
<keyword evidence="2" id="KW-1185">Reference proteome</keyword>
<protein>
    <submittedName>
        <fullName evidence="1">Uncharacterized protein</fullName>
    </submittedName>
</protein>
<evidence type="ECO:0000313" key="2">
    <source>
        <dbReference type="Proteomes" id="UP000300142"/>
    </source>
</evidence>
<sequence length="84" mass="9467">MGRPLLHCPLALIFCSLGCRPHWLGWKVMNHAKRSSDWGFVGAWASFCRFARALRHISQDSWGCNMSMMVSTSLSSRSACACCW</sequence>
<dbReference type="EMBL" id="BJCE01000394">
    <property type="protein sequence ID" value="GCL40048.1"/>
    <property type="molecule type" value="Genomic_DNA"/>
</dbReference>